<evidence type="ECO:0000259" key="10">
    <source>
        <dbReference type="Pfam" id="PF02230"/>
    </source>
</evidence>
<organism evidence="11 12">
    <name type="scientific">Lachancea mirantina</name>
    <dbReference type="NCBI Taxonomy" id="1230905"/>
    <lineage>
        <taxon>Eukaryota</taxon>
        <taxon>Fungi</taxon>
        <taxon>Dikarya</taxon>
        <taxon>Ascomycota</taxon>
        <taxon>Saccharomycotina</taxon>
        <taxon>Saccharomycetes</taxon>
        <taxon>Saccharomycetales</taxon>
        <taxon>Saccharomycetaceae</taxon>
        <taxon>Lachancea</taxon>
    </lineage>
</organism>
<keyword evidence="5" id="KW-0378">Hydrolase</keyword>
<evidence type="ECO:0000256" key="1">
    <source>
        <dbReference type="ARBA" id="ARBA00006499"/>
    </source>
</evidence>
<dbReference type="PANTHER" id="PTHR10655">
    <property type="entry name" value="LYSOPHOSPHOLIPASE-RELATED"/>
    <property type="match status" value="1"/>
</dbReference>
<dbReference type="SUPFAM" id="SSF53474">
    <property type="entry name" value="alpha/beta-Hydrolases"/>
    <property type="match status" value="1"/>
</dbReference>
<reference evidence="12" key="1">
    <citation type="submission" date="2016-03" db="EMBL/GenBank/DDBJ databases">
        <authorList>
            <person name="Devillers H."/>
        </authorList>
    </citation>
    <scope>NUCLEOTIDE SEQUENCE [LARGE SCALE GENOMIC DNA]</scope>
</reference>
<evidence type="ECO:0000256" key="3">
    <source>
        <dbReference type="ARBA" id="ARBA00014923"/>
    </source>
</evidence>
<dbReference type="GO" id="GO:0005737">
    <property type="term" value="C:cytoplasm"/>
    <property type="evidence" value="ECO:0007669"/>
    <property type="project" value="TreeGrafter"/>
</dbReference>
<proteinExistence type="inferred from homology"/>
<dbReference type="AlphaFoldDB" id="A0A1G4KJ42"/>
<dbReference type="EMBL" id="LT598468">
    <property type="protein sequence ID" value="SCV04509.1"/>
    <property type="molecule type" value="Genomic_DNA"/>
</dbReference>
<dbReference type="PANTHER" id="PTHR10655:SF17">
    <property type="entry name" value="LYSOPHOSPHOLIPASE-LIKE PROTEIN 1"/>
    <property type="match status" value="1"/>
</dbReference>
<dbReference type="GO" id="GO:0008474">
    <property type="term" value="F:palmitoyl-(protein) hydrolase activity"/>
    <property type="evidence" value="ECO:0007669"/>
    <property type="project" value="UniProtKB-EC"/>
</dbReference>
<evidence type="ECO:0000313" key="12">
    <source>
        <dbReference type="Proteomes" id="UP000191024"/>
    </source>
</evidence>
<evidence type="ECO:0000256" key="7">
    <source>
        <dbReference type="ARBA" id="ARBA00029392"/>
    </source>
</evidence>
<comment type="similarity">
    <text evidence="1">Belongs to the AB hydrolase superfamily. AB hydrolase 2 family.</text>
</comment>
<comment type="catalytic activity">
    <reaction evidence="9">
        <text>S-hexadecanoyl-L-cysteinyl-[protein] + H2O = L-cysteinyl-[protein] + hexadecanoate + H(+)</text>
        <dbReference type="Rhea" id="RHEA:19233"/>
        <dbReference type="Rhea" id="RHEA-COMP:10131"/>
        <dbReference type="Rhea" id="RHEA-COMP:11032"/>
        <dbReference type="ChEBI" id="CHEBI:7896"/>
        <dbReference type="ChEBI" id="CHEBI:15377"/>
        <dbReference type="ChEBI" id="CHEBI:15378"/>
        <dbReference type="ChEBI" id="CHEBI:29950"/>
        <dbReference type="ChEBI" id="CHEBI:74151"/>
        <dbReference type="EC" id="3.1.2.22"/>
    </reaction>
</comment>
<protein>
    <recommendedName>
        <fullName evidence="3">Acyl-protein thioesterase 1</fullName>
        <ecNumber evidence="2">3.1.2.22</ecNumber>
    </recommendedName>
    <alternativeName>
        <fullName evidence="8">Palmitoyl-protein hydrolase</fullName>
    </alternativeName>
</protein>
<dbReference type="GO" id="GO:0052689">
    <property type="term" value="F:carboxylic ester hydrolase activity"/>
    <property type="evidence" value="ECO:0007669"/>
    <property type="project" value="UniProtKB-KW"/>
</dbReference>
<evidence type="ECO:0000313" key="11">
    <source>
        <dbReference type="EMBL" id="SCV04509.1"/>
    </source>
</evidence>
<keyword evidence="6" id="KW-0276">Fatty acid metabolism</keyword>
<accession>A0A1G4KJ42</accession>
<comment type="function">
    <text evidence="7">Hydrolyzes fatty acids from S-acylated cysteine residues in proteins with a strong preference for palmitoylated G-alpha proteins over other acyl substrates. Mediates the deacylation of G-alpha proteins such as GPA1 in vivo, but has weak or no activity toward palmitoylated Ras proteins. Has weak lysophospholipase activity in vitro; however such activity may not exist in vivo.</text>
</comment>
<dbReference type="Proteomes" id="UP000191024">
    <property type="component" value="Chromosome H"/>
</dbReference>
<keyword evidence="12" id="KW-1185">Reference proteome</keyword>
<name>A0A1G4KJ42_9SACH</name>
<evidence type="ECO:0000256" key="8">
    <source>
        <dbReference type="ARBA" id="ARBA00031195"/>
    </source>
</evidence>
<keyword evidence="4" id="KW-0719">Serine esterase</keyword>
<evidence type="ECO:0000256" key="2">
    <source>
        <dbReference type="ARBA" id="ARBA00012423"/>
    </source>
</evidence>
<gene>
    <name evidence="11" type="ORF">LAMI_0H16710G</name>
</gene>
<evidence type="ECO:0000256" key="6">
    <source>
        <dbReference type="ARBA" id="ARBA00022832"/>
    </source>
</evidence>
<evidence type="ECO:0000256" key="5">
    <source>
        <dbReference type="ARBA" id="ARBA00022801"/>
    </source>
</evidence>
<dbReference type="GO" id="GO:0006631">
    <property type="term" value="P:fatty acid metabolic process"/>
    <property type="evidence" value="ECO:0007669"/>
    <property type="project" value="UniProtKB-KW"/>
</dbReference>
<feature type="domain" description="Phospholipase/carboxylesterase/thioesterase" evidence="10">
    <location>
        <begin position="9"/>
        <end position="225"/>
    </location>
</feature>
<dbReference type="Pfam" id="PF02230">
    <property type="entry name" value="Abhydrolase_2"/>
    <property type="match status" value="1"/>
</dbReference>
<dbReference type="InterPro" id="IPR050565">
    <property type="entry name" value="LYPA1-2/EST-like"/>
</dbReference>
<dbReference type="Gene3D" id="3.40.50.1820">
    <property type="entry name" value="alpha/beta hydrolase"/>
    <property type="match status" value="1"/>
</dbReference>
<dbReference type="InterPro" id="IPR029058">
    <property type="entry name" value="AB_hydrolase_fold"/>
</dbReference>
<dbReference type="InterPro" id="IPR003140">
    <property type="entry name" value="PLipase/COase/thioEstase"/>
</dbReference>
<keyword evidence="6" id="KW-0443">Lipid metabolism</keyword>
<sequence>MPGLSAVRVGPVKQPAKSAVIFLHGLGDSGAGWSFFAEMLRRDTAFSQTRFIFPNAPITNIVANGNYPMPAWFNLYDWNDLHAKQDTVGFLKSLDQVKAFVKEQIDLGIDPKNIVVGGFSQGAALALATVLVLPVKIGGIVALSGFANANVDFLKDQNSLNLQTPVFHGHGDADLVVPLTLGKQARGLYSNTCGLQNYEFHEYPGLAHSSCPEEILDTIRFIKKIIA</sequence>
<dbReference type="OrthoDB" id="2418081at2759"/>
<dbReference type="EC" id="3.1.2.22" evidence="2"/>
<dbReference type="STRING" id="1230905.A0A1G4KJ42"/>
<evidence type="ECO:0000256" key="4">
    <source>
        <dbReference type="ARBA" id="ARBA00022487"/>
    </source>
</evidence>
<evidence type="ECO:0000256" key="9">
    <source>
        <dbReference type="ARBA" id="ARBA00047337"/>
    </source>
</evidence>